<dbReference type="Proteomes" id="UP001248581">
    <property type="component" value="Chromosome"/>
</dbReference>
<keyword evidence="8" id="KW-1185">Reference proteome</keyword>
<evidence type="ECO:0000313" key="8">
    <source>
        <dbReference type="Proteomes" id="UP001248581"/>
    </source>
</evidence>
<dbReference type="Pfam" id="PF05199">
    <property type="entry name" value="GMC_oxred_C"/>
    <property type="match status" value="1"/>
</dbReference>
<accession>A0ABY9TIE3</accession>
<name>A0ABY9TIE3_9GAMM</name>
<organism evidence="7 8">
    <name type="scientific">Thalassotalea nanhaiensis</name>
    <dbReference type="NCBI Taxonomy" id="3065648"/>
    <lineage>
        <taxon>Bacteria</taxon>
        <taxon>Pseudomonadati</taxon>
        <taxon>Pseudomonadota</taxon>
        <taxon>Gammaproteobacteria</taxon>
        <taxon>Alteromonadales</taxon>
        <taxon>Colwelliaceae</taxon>
        <taxon>Thalassotalea</taxon>
    </lineage>
</organism>
<evidence type="ECO:0000256" key="2">
    <source>
        <dbReference type="ARBA" id="ARBA00010790"/>
    </source>
</evidence>
<feature type="domain" description="Glucose-methanol-choline oxidoreductase C-terminal" evidence="6">
    <location>
        <begin position="391"/>
        <end position="515"/>
    </location>
</feature>
<evidence type="ECO:0000256" key="1">
    <source>
        <dbReference type="ARBA" id="ARBA00001974"/>
    </source>
</evidence>
<dbReference type="Gene3D" id="3.50.50.60">
    <property type="entry name" value="FAD/NAD(P)-binding domain"/>
    <property type="match status" value="2"/>
</dbReference>
<sequence>MISDGKSLIAGSQIEADICIVGAGPAGIVLALELEPFFSKIVLVESGSDHYVDKTQQLYQAESFPEHFPDPLISRLRFLGGASNHWANNTSPLSPIDFEYRNWIPNSGWPISFDDIEPYYYKASTYCGVGNDGFLPDKWMKKYHQKDWGIQGSALEIGIAKAAQPPTNFYLSNATQLINSSKIHLIKNANLVDMEYSLENKKVSNLSFNALQADNFSVSANDFVLCLGGIENARMLLFFNDKYQNKLGNITGNVGRYFMDHPTVKGAQLFSNSLSDFPLFSGVNEYDRRILSYFQLSERSLKDNLTTNLRLPLVKSTEYMLSDGISSFHILKDALQEGEFPDQLPDHLLNFVLDFDMVAEAISRKSFDHSLFDSSKQMAGFQIPMMIEQTPHRDNKICLGNEVDVFGIPKINIHWELKSSDINNIWKSLTIFANEVGTNSIGRVRLLKERSERIFNDQIGFGNHHMGTTRMANNETDGVVDKNHKVFGTENLYIGGSSVFPTGGHVPPTLTIVSLSIRLAKLLKVKYFGK</sequence>
<evidence type="ECO:0000256" key="3">
    <source>
        <dbReference type="ARBA" id="ARBA00022630"/>
    </source>
</evidence>
<dbReference type="RefSeq" id="WP_348387616.1">
    <property type="nucleotide sequence ID" value="NZ_CP134146.1"/>
</dbReference>
<keyword evidence="3" id="KW-0285">Flavoprotein</keyword>
<evidence type="ECO:0000256" key="4">
    <source>
        <dbReference type="ARBA" id="ARBA00022827"/>
    </source>
</evidence>
<dbReference type="EMBL" id="CP134146">
    <property type="protein sequence ID" value="WNC68460.1"/>
    <property type="molecule type" value="Genomic_DNA"/>
</dbReference>
<dbReference type="InterPro" id="IPR036188">
    <property type="entry name" value="FAD/NAD-bd_sf"/>
</dbReference>
<evidence type="ECO:0000259" key="6">
    <source>
        <dbReference type="Pfam" id="PF05199"/>
    </source>
</evidence>
<dbReference type="PANTHER" id="PTHR42784:SF1">
    <property type="entry name" value="PYRANOSE 2-OXIDASE"/>
    <property type="match status" value="1"/>
</dbReference>
<reference evidence="8" key="1">
    <citation type="submission" date="2023-09" db="EMBL/GenBank/DDBJ databases">
        <authorList>
            <person name="Li S."/>
            <person name="Li X."/>
            <person name="Zhang C."/>
            <person name="Zhao Z."/>
        </authorList>
    </citation>
    <scope>NUCLEOTIDE SEQUENCE [LARGE SCALE GENOMIC DNA]</scope>
    <source>
        <strain evidence="8">SQ345</strain>
    </source>
</reference>
<comment type="cofactor">
    <cofactor evidence="1">
        <name>FAD</name>
        <dbReference type="ChEBI" id="CHEBI:57692"/>
    </cofactor>
</comment>
<proteinExistence type="inferred from homology"/>
<protein>
    <submittedName>
        <fullName evidence="7">GMC family oxidoreductase</fullName>
    </submittedName>
</protein>
<evidence type="ECO:0000256" key="5">
    <source>
        <dbReference type="ARBA" id="ARBA00023002"/>
    </source>
</evidence>
<comment type="similarity">
    <text evidence="2">Belongs to the GMC oxidoreductase family.</text>
</comment>
<keyword evidence="4" id="KW-0274">FAD</keyword>
<dbReference type="SUPFAM" id="SSF51905">
    <property type="entry name" value="FAD/NAD(P)-binding domain"/>
    <property type="match status" value="1"/>
</dbReference>
<gene>
    <name evidence="7" type="ORF">RI845_18315</name>
</gene>
<evidence type="ECO:0000313" key="7">
    <source>
        <dbReference type="EMBL" id="WNC68460.1"/>
    </source>
</evidence>
<dbReference type="InterPro" id="IPR007867">
    <property type="entry name" value="GMC_OxRtase_C"/>
</dbReference>
<dbReference type="InterPro" id="IPR051473">
    <property type="entry name" value="P2Ox-like"/>
</dbReference>
<dbReference type="PANTHER" id="PTHR42784">
    <property type="entry name" value="PYRANOSE 2-OXIDASE"/>
    <property type="match status" value="1"/>
</dbReference>
<keyword evidence="5" id="KW-0560">Oxidoreductase</keyword>